<keyword evidence="1" id="KW-0732">Signal</keyword>
<dbReference type="RefSeq" id="WP_221180250.1">
    <property type="nucleotide sequence ID" value="NZ_AYKG01000056.1"/>
</dbReference>
<evidence type="ECO:0000256" key="1">
    <source>
        <dbReference type="SAM" id="SignalP"/>
    </source>
</evidence>
<dbReference type="InterPro" id="IPR050643">
    <property type="entry name" value="Periplasmic_pilus_chap"/>
</dbReference>
<dbReference type="FunCoup" id="A0A423PH13">
    <property type="interactions" value="26"/>
</dbReference>
<keyword evidence="4" id="KW-1185">Reference proteome</keyword>
<name>A0A423PH13_9GAMM</name>
<dbReference type="InParanoid" id="A0A423PH13"/>
<proteinExistence type="predicted"/>
<dbReference type="InterPro" id="IPR008962">
    <property type="entry name" value="PapD-like_sf"/>
</dbReference>
<dbReference type="Proteomes" id="UP000285310">
    <property type="component" value="Unassembled WGS sequence"/>
</dbReference>
<protein>
    <submittedName>
        <fullName evidence="3">Phytochrome sensor protein</fullName>
    </submittedName>
</protein>
<dbReference type="Pfam" id="PF00345">
    <property type="entry name" value="PapD_N"/>
    <property type="match status" value="1"/>
</dbReference>
<dbReference type="GO" id="GO:0030288">
    <property type="term" value="C:outer membrane-bounded periplasmic space"/>
    <property type="evidence" value="ECO:0007669"/>
    <property type="project" value="InterPro"/>
</dbReference>
<feature type="domain" description="Pili assembly chaperone N-terminal" evidence="2">
    <location>
        <begin position="28"/>
        <end position="149"/>
    </location>
</feature>
<organism evidence="3 4">
    <name type="scientific">Salinisphaera japonica YTM-1</name>
    <dbReference type="NCBI Taxonomy" id="1209778"/>
    <lineage>
        <taxon>Bacteria</taxon>
        <taxon>Pseudomonadati</taxon>
        <taxon>Pseudomonadota</taxon>
        <taxon>Gammaproteobacteria</taxon>
        <taxon>Salinisphaerales</taxon>
        <taxon>Salinisphaeraceae</taxon>
        <taxon>Salinisphaera</taxon>
    </lineage>
</organism>
<dbReference type="EMBL" id="AYKG01000056">
    <property type="protein sequence ID" value="ROO24833.1"/>
    <property type="molecule type" value="Genomic_DNA"/>
</dbReference>
<evidence type="ECO:0000313" key="3">
    <source>
        <dbReference type="EMBL" id="ROO24833.1"/>
    </source>
</evidence>
<feature type="signal peptide" evidence="1">
    <location>
        <begin position="1"/>
        <end position="25"/>
    </location>
</feature>
<dbReference type="Gene3D" id="2.60.40.10">
    <property type="entry name" value="Immunoglobulins"/>
    <property type="match status" value="1"/>
</dbReference>
<reference evidence="3 4" key="1">
    <citation type="submission" date="2013-10" db="EMBL/GenBank/DDBJ databases">
        <title>Salinisphaera japonica YTM-1 Genome Sequencing.</title>
        <authorList>
            <person name="Lai Q."/>
            <person name="Li C."/>
            <person name="Shao Z."/>
        </authorList>
    </citation>
    <scope>NUCLEOTIDE SEQUENCE [LARGE SCALE GENOMIC DNA]</scope>
    <source>
        <strain evidence="3 4">YTM-1</strain>
    </source>
</reference>
<feature type="chain" id="PRO_5019421939" evidence="1">
    <location>
        <begin position="26"/>
        <end position="247"/>
    </location>
</feature>
<gene>
    <name evidence="3" type="ORF">SAJA_13585</name>
</gene>
<dbReference type="InterPro" id="IPR013783">
    <property type="entry name" value="Ig-like_fold"/>
</dbReference>
<dbReference type="GO" id="GO:0071555">
    <property type="term" value="P:cell wall organization"/>
    <property type="evidence" value="ECO:0007669"/>
    <property type="project" value="InterPro"/>
</dbReference>
<evidence type="ECO:0000313" key="4">
    <source>
        <dbReference type="Proteomes" id="UP000285310"/>
    </source>
</evidence>
<dbReference type="InterPro" id="IPR016147">
    <property type="entry name" value="Pili_assmbl_chaperone_N"/>
</dbReference>
<dbReference type="PANTHER" id="PTHR30251:SF4">
    <property type="entry name" value="SLR1668 PROTEIN"/>
    <property type="match status" value="1"/>
</dbReference>
<dbReference type="AlphaFoldDB" id="A0A423PH13"/>
<dbReference type="SUPFAM" id="SSF49354">
    <property type="entry name" value="PapD-like"/>
    <property type="match status" value="1"/>
</dbReference>
<comment type="caution">
    <text evidence="3">The sequence shown here is derived from an EMBL/GenBank/DDBJ whole genome shotgun (WGS) entry which is preliminary data.</text>
</comment>
<accession>A0A423PH13</accession>
<evidence type="ECO:0000259" key="2">
    <source>
        <dbReference type="Pfam" id="PF00345"/>
    </source>
</evidence>
<dbReference type="PANTHER" id="PTHR30251">
    <property type="entry name" value="PILUS ASSEMBLY CHAPERONE"/>
    <property type="match status" value="1"/>
</dbReference>
<sequence>MTVVGRLMCLCGGLVLLGLSVSATAATLNVAPVRVALAPGETSATVQVHNSGDRIAIMQARVFKWSQAQGAADQYDPTRSLVVTPAVFSIGPGQMQVLRVGVRAAADDNAVEQAYRLLLKEVPPTKLGEGSGLRVALQIDMPIFVLPASAPTVDAEWHAERTGSNALQLTVENHGNAHLQITQLNLSAGGEALGLTDSAPSLMYVLPGQSQTWSLTTQKPLPATGQTIDIAAETDRGSRQEQIMLGS</sequence>